<dbReference type="NCBIfam" id="NF000648">
    <property type="entry name" value="PRK00026.1"/>
    <property type="match status" value="1"/>
</dbReference>
<dbReference type="NCBIfam" id="TIGR00088">
    <property type="entry name" value="trmD"/>
    <property type="match status" value="1"/>
</dbReference>
<accession>A0A2M8KI73</accession>
<dbReference type="Proteomes" id="UP000231086">
    <property type="component" value="Unassembled WGS sequence"/>
</dbReference>
<dbReference type="Gene3D" id="1.10.1270.20">
    <property type="entry name" value="tRNA(m1g37)methyltransferase, domain 2"/>
    <property type="match status" value="1"/>
</dbReference>
<dbReference type="InterPro" id="IPR029026">
    <property type="entry name" value="tRNA_m1G_MTases_N"/>
</dbReference>
<evidence type="ECO:0000313" key="20">
    <source>
        <dbReference type="Proteomes" id="UP000231086"/>
    </source>
</evidence>
<feature type="domain" description="tRNA methyltransferase TRMD/TRM10-type" evidence="18">
    <location>
        <begin position="1"/>
        <end position="214"/>
    </location>
</feature>
<dbReference type="CDD" id="cd18080">
    <property type="entry name" value="TrmD-like"/>
    <property type="match status" value="1"/>
</dbReference>
<dbReference type="PANTHER" id="PTHR46417">
    <property type="entry name" value="TRNA (GUANINE-N(1)-)-METHYLTRANSFERASE"/>
    <property type="match status" value="1"/>
</dbReference>
<reference evidence="20" key="1">
    <citation type="submission" date="2017-09" db="EMBL/GenBank/DDBJ databases">
        <title>Depth-based differentiation of microbial function through sediment-hosted aquifers and enrichment of novel symbionts in the deep terrestrial subsurface.</title>
        <authorList>
            <person name="Probst A.J."/>
            <person name="Ladd B."/>
            <person name="Jarett J.K."/>
            <person name="Geller-Mcgrath D.E."/>
            <person name="Sieber C.M.K."/>
            <person name="Emerson J.B."/>
            <person name="Anantharaman K."/>
            <person name="Thomas B.C."/>
            <person name="Malmstrom R."/>
            <person name="Stieglmeier M."/>
            <person name="Klingl A."/>
            <person name="Woyke T."/>
            <person name="Ryan C.M."/>
            <person name="Banfield J.F."/>
        </authorList>
    </citation>
    <scope>NUCLEOTIDE SEQUENCE [LARGE SCALE GENOMIC DNA]</scope>
</reference>
<evidence type="ECO:0000259" key="18">
    <source>
        <dbReference type="Pfam" id="PF01746"/>
    </source>
</evidence>
<proteinExistence type="inferred from homology"/>
<evidence type="ECO:0000256" key="5">
    <source>
        <dbReference type="ARBA" id="ARBA00012807"/>
    </source>
</evidence>
<dbReference type="InterPro" id="IPR029028">
    <property type="entry name" value="Alpha/beta_knot_MTases"/>
</dbReference>
<dbReference type="EC" id="2.1.1.228" evidence="5 15"/>
<dbReference type="AlphaFoldDB" id="A0A2M8KI73"/>
<evidence type="ECO:0000256" key="2">
    <source>
        <dbReference type="ARBA" id="ARBA00004496"/>
    </source>
</evidence>
<keyword evidence="10 15" id="KW-0949">S-adenosyl-L-methionine</keyword>
<dbReference type="PANTHER" id="PTHR46417:SF1">
    <property type="entry name" value="TRNA (GUANINE-N(1)-)-METHYLTRANSFERASE"/>
    <property type="match status" value="1"/>
</dbReference>
<evidence type="ECO:0000256" key="10">
    <source>
        <dbReference type="ARBA" id="ARBA00022691"/>
    </source>
</evidence>
<comment type="function">
    <text evidence="1 15 17">Specifically methylates guanosine-37 in various tRNAs.</text>
</comment>
<dbReference type="GO" id="GO:0052906">
    <property type="term" value="F:tRNA (guanine(37)-N1)-methyltransferase activity"/>
    <property type="evidence" value="ECO:0007669"/>
    <property type="project" value="UniProtKB-UniRule"/>
</dbReference>
<dbReference type="Pfam" id="PF01746">
    <property type="entry name" value="tRNA_m1G_MT"/>
    <property type="match status" value="1"/>
</dbReference>
<evidence type="ECO:0000256" key="4">
    <source>
        <dbReference type="ARBA" id="ARBA00011738"/>
    </source>
</evidence>
<comment type="caution">
    <text evidence="15">Lacks conserved residue(s) required for the propagation of feature annotation.</text>
</comment>
<comment type="subunit">
    <text evidence="4 15 17">Homodimer.</text>
</comment>
<dbReference type="PIRSF" id="PIRSF000386">
    <property type="entry name" value="tRNA_mtase"/>
    <property type="match status" value="1"/>
</dbReference>
<dbReference type="GO" id="GO:0002939">
    <property type="term" value="P:tRNA N1-guanine methylation"/>
    <property type="evidence" value="ECO:0007669"/>
    <property type="project" value="TreeGrafter"/>
</dbReference>
<comment type="catalytic activity">
    <reaction evidence="14 15 17">
        <text>guanosine(37) in tRNA + S-adenosyl-L-methionine = N(1)-methylguanosine(37) in tRNA + S-adenosyl-L-homocysteine + H(+)</text>
        <dbReference type="Rhea" id="RHEA:36899"/>
        <dbReference type="Rhea" id="RHEA-COMP:10145"/>
        <dbReference type="Rhea" id="RHEA-COMP:10147"/>
        <dbReference type="ChEBI" id="CHEBI:15378"/>
        <dbReference type="ChEBI" id="CHEBI:57856"/>
        <dbReference type="ChEBI" id="CHEBI:59789"/>
        <dbReference type="ChEBI" id="CHEBI:73542"/>
        <dbReference type="ChEBI" id="CHEBI:74269"/>
        <dbReference type="EC" id="2.1.1.228"/>
    </reaction>
</comment>
<feature type="binding site" evidence="15 16">
    <location>
        <position position="113"/>
    </location>
    <ligand>
        <name>S-adenosyl-L-methionine</name>
        <dbReference type="ChEBI" id="CHEBI:59789"/>
    </ligand>
</feature>
<dbReference type="SUPFAM" id="SSF75217">
    <property type="entry name" value="alpha/beta knot"/>
    <property type="match status" value="1"/>
</dbReference>
<evidence type="ECO:0000256" key="1">
    <source>
        <dbReference type="ARBA" id="ARBA00002634"/>
    </source>
</evidence>
<dbReference type="InterPro" id="IPR023148">
    <property type="entry name" value="tRNA_m1G_MeTrfase_C_sf"/>
</dbReference>
<evidence type="ECO:0000256" key="13">
    <source>
        <dbReference type="ARBA" id="ARBA00033392"/>
    </source>
</evidence>
<evidence type="ECO:0000256" key="12">
    <source>
        <dbReference type="ARBA" id="ARBA00029736"/>
    </source>
</evidence>
<evidence type="ECO:0000256" key="6">
    <source>
        <dbReference type="ARBA" id="ARBA00014679"/>
    </source>
</evidence>
<sequence>MKFDIITIFPQIFDSYFSESIIGRAQKAGLVKIVTHDLRRWTKDKHKTVDDKPYGGGAGMVMMPGPIFKAVKALKKPAKQKRRIILFSAKGKKFTQKDAQRLAGYGQLIMICGRYEGVDERVAKYLADEEISVGEYVLTGGEIPAMIVVDAIARLQTGVLGNQESLKEESFSQENIAEYPQYTRPENFKGWKVPKVLLSGNHAEIEKWRKNNLKKNV</sequence>
<dbReference type="GO" id="GO:0005829">
    <property type="term" value="C:cytosol"/>
    <property type="evidence" value="ECO:0007669"/>
    <property type="project" value="TreeGrafter"/>
</dbReference>
<comment type="subcellular location">
    <subcellularLocation>
        <location evidence="2 15 17">Cytoplasm</location>
    </subcellularLocation>
</comment>
<evidence type="ECO:0000256" key="3">
    <source>
        <dbReference type="ARBA" id="ARBA00007630"/>
    </source>
</evidence>
<organism evidence="19 20">
    <name type="scientific">Candidatus Portnoybacteria bacterium CG10_big_fil_rev_8_21_14_0_10_44_7</name>
    <dbReference type="NCBI Taxonomy" id="1974816"/>
    <lineage>
        <taxon>Bacteria</taxon>
        <taxon>Candidatus Portnoyibacteriota</taxon>
    </lineage>
</organism>
<comment type="caution">
    <text evidence="19">The sequence shown here is derived from an EMBL/GenBank/DDBJ whole genome shotgun (WGS) entry which is preliminary data.</text>
</comment>
<dbReference type="EMBL" id="PFEA01000051">
    <property type="protein sequence ID" value="PJE59621.1"/>
    <property type="molecule type" value="Genomic_DNA"/>
</dbReference>
<keyword evidence="8 15" id="KW-0489">Methyltransferase</keyword>
<evidence type="ECO:0000256" key="17">
    <source>
        <dbReference type="RuleBase" id="RU003464"/>
    </source>
</evidence>
<evidence type="ECO:0000313" key="19">
    <source>
        <dbReference type="EMBL" id="PJE59621.1"/>
    </source>
</evidence>
<gene>
    <name evidence="15" type="primary">trmD</name>
    <name evidence="19" type="ORF">COU85_02655</name>
</gene>
<evidence type="ECO:0000256" key="8">
    <source>
        <dbReference type="ARBA" id="ARBA00022603"/>
    </source>
</evidence>
<dbReference type="FunFam" id="3.40.1280.10:FF:000001">
    <property type="entry name" value="tRNA (guanine-N(1)-)-methyltransferase"/>
    <property type="match status" value="1"/>
</dbReference>
<keyword evidence="9 15" id="KW-0808">Transferase</keyword>
<dbReference type="Gene3D" id="3.40.1280.10">
    <property type="match status" value="1"/>
</dbReference>
<feature type="binding site" evidence="16">
    <location>
        <begin position="133"/>
        <end position="138"/>
    </location>
    <ligand>
        <name>S-adenosyl-L-methionine</name>
        <dbReference type="ChEBI" id="CHEBI:59789"/>
    </ligand>
</feature>
<evidence type="ECO:0000256" key="14">
    <source>
        <dbReference type="ARBA" id="ARBA00047783"/>
    </source>
</evidence>
<dbReference type="InterPro" id="IPR016009">
    <property type="entry name" value="tRNA_MeTrfase_TRMD/TRM10"/>
</dbReference>
<comment type="similarity">
    <text evidence="3 15 17">Belongs to the RNA methyltransferase TrmD family.</text>
</comment>
<keyword evidence="7 15" id="KW-0963">Cytoplasm</keyword>
<keyword evidence="11 15" id="KW-0819">tRNA processing</keyword>
<evidence type="ECO:0000256" key="15">
    <source>
        <dbReference type="HAMAP-Rule" id="MF_00605"/>
    </source>
</evidence>
<evidence type="ECO:0000256" key="9">
    <source>
        <dbReference type="ARBA" id="ARBA00022679"/>
    </source>
</evidence>
<dbReference type="HAMAP" id="MF_00605">
    <property type="entry name" value="TrmD"/>
    <property type="match status" value="1"/>
</dbReference>
<dbReference type="InterPro" id="IPR002649">
    <property type="entry name" value="tRNA_m1G_MeTrfase_TrmD"/>
</dbReference>
<name>A0A2M8KI73_9BACT</name>
<protein>
    <recommendedName>
        <fullName evidence="6 15">tRNA (guanine-N(1)-)-methyltransferase</fullName>
        <ecNumber evidence="5 15">2.1.1.228</ecNumber>
    </recommendedName>
    <alternativeName>
        <fullName evidence="12 15">M1G-methyltransferase</fullName>
    </alternativeName>
    <alternativeName>
        <fullName evidence="13 15">tRNA [GM37] methyltransferase</fullName>
    </alternativeName>
</protein>
<evidence type="ECO:0000256" key="16">
    <source>
        <dbReference type="PIRSR" id="PIRSR000386-1"/>
    </source>
</evidence>
<evidence type="ECO:0000256" key="11">
    <source>
        <dbReference type="ARBA" id="ARBA00022694"/>
    </source>
</evidence>
<evidence type="ECO:0000256" key="7">
    <source>
        <dbReference type="ARBA" id="ARBA00022490"/>
    </source>
</evidence>